<keyword evidence="2" id="KW-1185">Reference proteome</keyword>
<comment type="caution">
    <text evidence="1">The sequence shown here is derived from an EMBL/GenBank/DDBJ whole genome shotgun (WGS) entry which is preliminary data.</text>
</comment>
<protein>
    <submittedName>
        <fullName evidence="1">Uncharacterized protein</fullName>
    </submittedName>
</protein>
<accession>A0A8K0TGI5</accession>
<name>A0A8K0TGI5_9PEZI</name>
<dbReference type="EMBL" id="JAGPXD010000003">
    <property type="protein sequence ID" value="KAH7363573.1"/>
    <property type="molecule type" value="Genomic_DNA"/>
</dbReference>
<dbReference type="AlphaFoldDB" id="A0A8K0TGI5"/>
<sequence>MPLGPTSSLSSPEPVGILLGWEQARKLGELWKKDNPHLSLFSKQVSVCATSVPRTIESAKAFYIGAFPGAMVPAVDLVYNLKPRHAYLEHLRDTFRREDRTSGRPWASIAIQAWDTVESLCASGLHDHLPPIVRLPWVAMTIQREAHREATRPYTDPEALRLAAGPVMSFLADKLHAMYRKYNEEQISQFVLFIGHDWNLDVIQWVLKTPSGAWQRHMDPRSLQIKVLRGGGNFFICVSVNGSPVVIPGCAPAVGKGPAVHELIAKLTAFDHKPQDSLARWLLLRPVLRSLSSGAQVQPDATTGEVGDSSQF</sequence>
<gene>
    <name evidence="1" type="ORF">B0T11DRAFT_298813</name>
</gene>
<evidence type="ECO:0000313" key="1">
    <source>
        <dbReference type="EMBL" id="KAH7363573.1"/>
    </source>
</evidence>
<reference evidence="1" key="1">
    <citation type="journal article" date="2021" name="Nat. Commun.">
        <title>Genetic determinants of endophytism in the Arabidopsis root mycobiome.</title>
        <authorList>
            <person name="Mesny F."/>
            <person name="Miyauchi S."/>
            <person name="Thiergart T."/>
            <person name="Pickel B."/>
            <person name="Atanasova L."/>
            <person name="Karlsson M."/>
            <person name="Huettel B."/>
            <person name="Barry K.W."/>
            <person name="Haridas S."/>
            <person name="Chen C."/>
            <person name="Bauer D."/>
            <person name="Andreopoulos W."/>
            <person name="Pangilinan J."/>
            <person name="LaButti K."/>
            <person name="Riley R."/>
            <person name="Lipzen A."/>
            <person name="Clum A."/>
            <person name="Drula E."/>
            <person name="Henrissat B."/>
            <person name="Kohler A."/>
            <person name="Grigoriev I.V."/>
            <person name="Martin F.M."/>
            <person name="Hacquard S."/>
        </authorList>
    </citation>
    <scope>NUCLEOTIDE SEQUENCE</scope>
    <source>
        <strain evidence="1">MPI-CAGE-AT-0016</strain>
    </source>
</reference>
<evidence type="ECO:0000313" key="2">
    <source>
        <dbReference type="Proteomes" id="UP000813385"/>
    </source>
</evidence>
<dbReference type="SUPFAM" id="SSF53254">
    <property type="entry name" value="Phosphoglycerate mutase-like"/>
    <property type="match status" value="1"/>
</dbReference>
<dbReference type="Proteomes" id="UP000813385">
    <property type="component" value="Unassembled WGS sequence"/>
</dbReference>
<dbReference type="InterPro" id="IPR029033">
    <property type="entry name" value="His_PPase_superfam"/>
</dbReference>
<organism evidence="1 2">
    <name type="scientific">Plectosphaerella cucumerina</name>
    <dbReference type="NCBI Taxonomy" id="40658"/>
    <lineage>
        <taxon>Eukaryota</taxon>
        <taxon>Fungi</taxon>
        <taxon>Dikarya</taxon>
        <taxon>Ascomycota</taxon>
        <taxon>Pezizomycotina</taxon>
        <taxon>Sordariomycetes</taxon>
        <taxon>Hypocreomycetidae</taxon>
        <taxon>Glomerellales</taxon>
        <taxon>Plectosphaerellaceae</taxon>
        <taxon>Plectosphaerella</taxon>
    </lineage>
</organism>
<dbReference type="Gene3D" id="3.40.50.1240">
    <property type="entry name" value="Phosphoglycerate mutase-like"/>
    <property type="match status" value="1"/>
</dbReference>
<proteinExistence type="predicted"/>